<dbReference type="Proteomes" id="UP000003179">
    <property type="component" value="Unassembled WGS sequence"/>
</dbReference>
<dbReference type="SUPFAM" id="SSF51735">
    <property type="entry name" value="NAD(P)-binding Rossmann-fold domains"/>
    <property type="match status" value="1"/>
</dbReference>
<comment type="caution">
    <text evidence="2">The sequence shown here is derived from an EMBL/GenBank/DDBJ whole genome shotgun (WGS) entry which is preliminary data.</text>
</comment>
<evidence type="ECO:0000256" key="1">
    <source>
        <dbReference type="ARBA" id="ARBA00006484"/>
    </source>
</evidence>
<comment type="similarity">
    <text evidence="1">Belongs to the short-chain dehydrogenases/reductases (SDR) family.</text>
</comment>
<dbReference type="PRINTS" id="PR00080">
    <property type="entry name" value="SDRFAMILY"/>
</dbReference>
<gene>
    <name evidence="2" type="ORF">HMPREF9607_00361</name>
</gene>
<evidence type="ECO:0000313" key="2">
    <source>
        <dbReference type="EMBL" id="EFS93441.1"/>
    </source>
</evidence>
<dbReference type="NCBIfam" id="NF004202">
    <property type="entry name" value="PRK05653.2-2"/>
    <property type="match status" value="1"/>
</dbReference>
<reference evidence="2" key="1">
    <citation type="submission" date="2010-08" db="EMBL/GenBank/DDBJ databases">
        <authorList>
            <person name="Weinstock G."/>
            <person name="Sodergren E."/>
            <person name="Clifton S."/>
            <person name="Fulton L."/>
            <person name="Fulton B."/>
            <person name="Courtney L."/>
            <person name="Fronick C."/>
            <person name="Harrison M."/>
            <person name="Strong C."/>
            <person name="Farmer C."/>
            <person name="Delahaunty K."/>
            <person name="Markovic C."/>
            <person name="Hall O."/>
            <person name="Minx P."/>
            <person name="Tomlinson C."/>
            <person name="Mitreva M."/>
            <person name="Hou S."/>
            <person name="Chen J."/>
            <person name="Wollam A."/>
            <person name="Pepin K.H."/>
            <person name="Johnson M."/>
            <person name="Bhonagiri V."/>
            <person name="Zhang X."/>
            <person name="Suruliraj S."/>
            <person name="Warren W."/>
            <person name="Chinwalla A."/>
            <person name="Mardis E.R."/>
            <person name="Wilson R.K."/>
        </authorList>
    </citation>
    <scope>NUCLEOTIDE SEQUENCE [LARGE SCALE GENOMIC DNA]</scope>
    <source>
        <strain evidence="2">HL044PA1</strain>
    </source>
</reference>
<protein>
    <submittedName>
        <fullName evidence="2">3-oxoacyl-[acyl-carrier-protein] reductase</fullName>
    </submittedName>
</protein>
<proteinExistence type="inferred from homology"/>
<dbReference type="PANTHER" id="PTHR42760:SF135">
    <property type="entry name" value="BLL7886 PROTEIN"/>
    <property type="match status" value="1"/>
</dbReference>
<sequence length="267" mass="27666">MKMSLAINDVGRVAMTELLAGRTALVTGGTAGIGRGIAEVLTSHGARVAVTGVTEGRCVQAREDGLDVYQLDVRDKKACIRVVNDVAAEFGGLSVLVANAGVYPQARLADLDDDQIDFIFDVNVKGMMHVVQAATPALRESGRGRIVVTSSITGNITGHPGWSHYGATKAAQMGFIRSAAMELARDKITVNAVMPGNIVTPGLKALGDAYIAEMAKAVPLGMLGEATDVGEAVAYLASDGARYVTGQSIVVDGGQILPEGPDALAEM</sequence>
<dbReference type="InterPro" id="IPR002347">
    <property type="entry name" value="SDR_fam"/>
</dbReference>
<dbReference type="PANTHER" id="PTHR42760">
    <property type="entry name" value="SHORT-CHAIN DEHYDROGENASES/REDUCTASES FAMILY MEMBER"/>
    <property type="match status" value="1"/>
</dbReference>
<evidence type="ECO:0000313" key="3">
    <source>
        <dbReference type="Proteomes" id="UP000003179"/>
    </source>
</evidence>
<accession>A0ABN0C8U5</accession>
<organism evidence="2 3">
    <name type="scientific">Cutibacterium modestum HL044PA1</name>
    <dbReference type="NCBI Taxonomy" id="765109"/>
    <lineage>
        <taxon>Bacteria</taxon>
        <taxon>Bacillati</taxon>
        <taxon>Actinomycetota</taxon>
        <taxon>Actinomycetes</taxon>
        <taxon>Propionibacteriales</taxon>
        <taxon>Propionibacteriaceae</taxon>
        <taxon>Cutibacterium</taxon>
        <taxon>Cutibacterium modestum</taxon>
    </lineage>
</organism>
<name>A0ABN0C8U5_9ACTN</name>
<dbReference type="PRINTS" id="PR00081">
    <property type="entry name" value="GDHRDH"/>
</dbReference>
<dbReference type="InterPro" id="IPR036291">
    <property type="entry name" value="NAD(P)-bd_dom_sf"/>
</dbReference>
<keyword evidence="3" id="KW-1185">Reference proteome</keyword>
<dbReference type="CDD" id="cd05233">
    <property type="entry name" value="SDR_c"/>
    <property type="match status" value="1"/>
</dbReference>
<dbReference type="EMBL" id="ADZU01000010">
    <property type="protein sequence ID" value="EFS93441.1"/>
    <property type="molecule type" value="Genomic_DNA"/>
</dbReference>
<dbReference type="Pfam" id="PF13561">
    <property type="entry name" value="adh_short_C2"/>
    <property type="match status" value="1"/>
</dbReference>
<dbReference type="Gene3D" id="3.40.50.720">
    <property type="entry name" value="NAD(P)-binding Rossmann-like Domain"/>
    <property type="match status" value="1"/>
</dbReference>